<name>A0AAD5K071_9FUNG</name>
<keyword evidence="3" id="KW-0560">Oxidoreductase</keyword>
<comment type="caution">
    <text evidence="5">The sequence shown here is derived from an EMBL/GenBank/DDBJ whole genome shotgun (WGS) entry which is preliminary data.</text>
</comment>
<dbReference type="PRINTS" id="PR00081">
    <property type="entry name" value="GDHRDH"/>
</dbReference>
<dbReference type="PANTHER" id="PTHR43544:SF7">
    <property type="entry name" value="NADB-LER2"/>
    <property type="match status" value="1"/>
</dbReference>
<comment type="similarity">
    <text evidence="1 4">Belongs to the short-chain dehydrogenases/reductases (SDR) family.</text>
</comment>
<dbReference type="InterPro" id="IPR002347">
    <property type="entry name" value="SDR_fam"/>
</dbReference>
<dbReference type="InterPro" id="IPR051468">
    <property type="entry name" value="Fungal_SecMetab_SDRs"/>
</dbReference>
<reference evidence="5" key="1">
    <citation type="journal article" date="2022" name="IScience">
        <title>Evolution of zygomycete secretomes and the origins of terrestrial fungal ecologies.</title>
        <authorList>
            <person name="Chang Y."/>
            <person name="Wang Y."/>
            <person name="Mondo S."/>
            <person name="Ahrendt S."/>
            <person name="Andreopoulos W."/>
            <person name="Barry K."/>
            <person name="Beard J."/>
            <person name="Benny G.L."/>
            <person name="Blankenship S."/>
            <person name="Bonito G."/>
            <person name="Cuomo C."/>
            <person name="Desiro A."/>
            <person name="Gervers K.A."/>
            <person name="Hundley H."/>
            <person name="Kuo A."/>
            <person name="LaButti K."/>
            <person name="Lang B.F."/>
            <person name="Lipzen A."/>
            <person name="O'Donnell K."/>
            <person name="Pangilinan J."/>
            <person name="Reynolds N."/>
            <person name="Sandor L."/>
            <person name="Smith M.E."/>
            <person name="Tsang A."/>
            <person name="Grigoriev I.V."/>
            <person name="Stajich J.E."/>
            <person name="Spatafora J.W."/>
        </authorList>
    </citation>
    <scope>NUCLEOTIDE SEQUENCE</scope>
    <source>
        <strain evidence="5">RSA 2281</strain>
    </source>
</reference>
<evidence type="ECO:0000256" key="2">
    <source>
        <dbReference type="ARBA" id="ARBA00022857"/>
    </source>
</evidence>
<reference evidence="5" key="2">
    <citation type="submission" date="2023-02" db="EMBL/GenBank/DDBJ databases">
        <authorList>
            <consortium name="DOE Joint Genome Institute"/>
            <person name="Mondo S.J."/>
            <person name="Chang Y."/>
            <person name="Wang Y."/>
            <person name="Ahrendt S."/>
            <person name="Andreopoulos W."/>
            <person name="Barry K."/>
            <person name="Beard J."/>
            <person name="Benny G.L."/>
            <person name="Blankenship S."/>
            <person name="Bonito G."/>
            <person name="Cuomo C."/>
            <person name="Desiro A."/>
            <person name="Gervers K.A."/>
            <person name="Hundley H."/>
            <person name="Kuo A."/>
            <person name="LaButti K."/>
            <person name="Lang B.F."/>
            <person name="Lipzen A."/>
            <person name="O'Donnell K."/>
            <person name="Pangilinan J."/>
            <person name="Reynolds N."/>
            <person name="Sandor L."/>
            <person name="Smith M.W."/>
            <person name="Tsang A."/>
            <person name="Grigoriev I.V."/>
            <person name="Stajich J.E."/>
            <person name="Spatafora J.W."/>
        </authorList>
    </citation>
    <scope>NUCLEOTIDE SEQUENCE</scope>
    <source>
        <strain evidence="5">RSA 2281</strain>
    </source>
</reference>
<dbReference type="InterPro" id="IPR036291">
    <property type="entry name" value="NAD(P)-bd_dom_sf"/>
</dbReference>
<dbReference type="Proteomes" id="UP001209540">
    <property type="component" value="Unassembled WGS sequence"/>
</dbReference>
<dbReference type="GO" id="GO:0016491">
    <property type="term" value="F:oxidoreductase activity"/>
    <property type="evidence" value="ECO:0007669"/>
    <property type="project" value="UniProtKB-KW"/>
</dbReference>
<evidence type="ECO:0008006" key="7">
    <source>
        <dbReference type="Google" id="ProtNLM"/>
    </source>
</evidence>
<evidence type="ECO:0000313" key="5">
    <source>
        <dbReference type="EMBL" id="KAI9248893.1"/>
    </source>
</evidence>
<accession>A0AAD5K071</accession>
<evidence type="ECO:0000256" key="3">
    <source>
        <dbReference type="ARBA" id="ARBA00023002"/>
    </source>
</evidence>
<dbReference type="GO" id="GO:0005737">
    <property type="term" value="C:cytoplasm"/>
    <property type="evidence" value="ECO:0007669"/>
    <property type="project" value="TreeGrafter"/>
</dbReference>
<keyword evidence="6" id="KW-1185">Reference proteome</keyword>
<proteinExistence type="inferred from homology"/>
<dbReference type="AlphaFoldDB" id="A0AAD5K071"/>
<dbReference type="Pfam" id="PF00106">
    <property type="entry name" value="adh_short"/>
    <property type="match status" value="1"/>
</dbReference>
<evidence type="ECO:0000256" key="4">
    <source>
        <dbReference type="RuleBase" id="RU000363"/>
    </source>
</evidence>
<sequence length="244" mass="26451">MGFSVLVTGSNRGIGFGLIRELASRSDVTNVFAGVRNPESFPDITEVPNKEKIQVVQLEISDKESVSSAAHTIQKALGDNDGGLDMLINSAGIISGPEYTQVEECDSEDFIKTLNVNVVGTHLVTTTFLPLLRRGSTKKVINISSKLGSISELTRLHDVMRPLPHYTTSKAAVNSITQSYALTYAKEDFIIFPVCPGYVKTDMAPSGVLTVEQSASNIANLAMKATKEYNGVFYDSVDGKIINW</sequence>
<organism evidence="5 6">
    <name type="scientific">Phascolomyces articulosus</name>
    <dbReference type="NCBI Taxonomy" id="60185"/>
    <lineage>
        <taxon>Eukaryota</taxon>
        <taxon>Fungi</taxon>
        <taxon>Fungi incertae sedis</taxon>
        <taxon>Mucoromycota</taxon>
        <taxon>Mucoromycotina</taxon>
        <taxon>Mucoromycetes</taxon>
        <taxon>Mucorales</taxon>
        <taxon>Lichtheimiaceae</taxon>
        <taxon>Phascolomyces</taxon>
    </lineage>
</organism>
<dbReference type="InterPro" id="IPR020904">
    <property type="entry name" value="Sc_DH/Rdtase_CS"/>
</dbReference>
<dbReference type="PROSITE" id="PS00061">
    <property type="entry name" value="ADH_SHORT"/>
    <property type="match status" value="1"/>
</dbReference>
<dbReference type="SUPFAM" id="SSF51735">
    <property type="entry name" value="NAD(P)-binding Rossmann-fold domains"/>
    <property type="match status" value="1"/>
</dbReference>
<dbReference type="PANTHER" id="PTHR43544">
    <property type="entry name" value="SHORT-CHAIN DEHYDROGENASE/REDUCTASE"/>
    <property type="match status" value="1"/>
</dbReference>
<gene>
    <name evidence="5" type="ORF">BDA99DRAFT_488716</name>
</gene>
<dbReference type="EMBL" id="JAIXMP010000037">
    <property type="protein sequence ID" value="KAI9248893.1"/>
    <property type="molecule type" value="Genomic_DNA"/>
</dbReference>
<dbReference type="Gene3D" id="3.40.50.720">
    <property type="entry name" value="NAD(P)-binding Rossmann-like Domain"/>
    <property type="match status" value="1"/>
</dbReference>
<protein>
    <recommendedName>
        <fullName evidence="7">NAD(P)-binding protein</fullName>
    </recommendedName>
</protein>
<dbReference type="PRINTS" id="PR00080">
    <property type="entry name" value="SDRFAMILY"/>
</dbReference>
<evidence type="ECO:0000313" key="6">
    <source>
        <dbReference type="Proteomes" id="UP001209540"/>
    </source>
</evidence>
<evidence type="ECO:0000256" key="1">
    <source>
        <dbReference type="ARBA" id="ARBA00006484"/>
    </source>
</evidence>
<keyword evidence="2" id="KW-0521">NADP</keyword>